<evidence type="ECO:0000256" key="2">
    <source>
        <dbReference type="ARBA" id="ARBA00007116"/>
    </source>
</evidence>
<protein>
    <submittedName>
        <fullName evidence="8">60S ribosomal protein L5</fullName>
    </submittedName>
</protein>
<proteinExistence type="inferred from homology"/>
<dbReference type="SUPFAM" id="SSF53137">
    <property type="entry name" value="Translational machinery components"/>
    <property type="match status" value="1"/>
</dbReference>
<keyword evidence="5" id="KW-0687">Ribonucleoprotein</keyword>
<dbReference type="Pfam" id="PF24681">
    <property type="entry name" value="Kelch_KLHDC2_KLHL20_DRC7"/>
    <property type="match status" value="1"/>
</dbReference>
<dbReference type="InterPro" id="IPR025607">
    <property type="entry name" value="Ribosomal_uL18_C_euk"/>
</dbReference>
<comment type="similarity">
    <text evidence="2">Belongs to the universal ribosomal protein uL18 family.</text>
</comment>
<evidence type="ECO:0000256" key="4">
    <source>
        <dbReference type="ARBA" id="ARBA00022980"/>
    </source>
</evidence>
<dbReference type="Pfam" id="PF17144">
    <property type="entry name" value="Ribosomal_L5e"/>
    <property type="match status" value="1"/>
</dbReference>
<evidence type="ECO:0000256" key="5">
    <source>
        <dbReference type="ARBA" id="ARBA00023274"/>
    </source>
</evidence>
<comment type="caution">
    <text evidence="8">The sequence shown here is derived from an EMBL/GenBank/DDBJ whole genome shotgun (WGS) entry which is preliminary data.</text>
</comment>
<dbReference type="Proteomes" id="UP001141327">
    <property type="component" value="Unassembled WGS sequence"/>
</dbReference>
<evidence type="ECO:0000256" key="6">
    <source>
        <dbReference type="SAM" id="MobiDB-lite"/>
    </source>
</evidence>
<keyword evidence="3" id="KW-0963">Cytoplasm</keyword>
<dbReference type="PANTHER" id="PTHR23410:SF12">
    <property type="entry name" value="LARGE RIBOSOMAL SUBUNIT PROTEIN UL18"/>
    <property type="match status" value="1"/>
</dbReference>
<organism evidence="8 9">
    <name type="scientific">Paratrimastix pyriformis</name>
    <dbReference type="NCBI Taxonomy" id="342808"/>
    <lineage>
        <taxon>Eukaryota</taxon>
        <taxon>Metamonada</taxon>
        <taxon>Preaxostyla</taxon>
        <taxon>Paratrimastigidae</taxon>
        <taxon>Paratrimastix</taxon>
    </lineage>
</organism>
<gene>
    <name evidence="8" type="ORF">PAPYR_5505</name>
</gene>
<evidence type="ECO:0000256" key="1">
    <source>
        <dbReference type="ARBA" id="ARBA00004496"/>
    </source>
</evidence>
<evidence type="ECO:0000313" key="8">
    <source>
        <dbReference type="EMBL" id="KAJ4458739.1"/>
    </source>
</evidence>
<reference evidence="8" key="1">
    <citation type="journal article" date="2022" name="bioRxiv">
        <title>Genomics of Preaxostyla Flagellates Illuminates Evolutionary Transitions and the Path Towards Mitochondrial Loss.</title>
        <authorList>
            <person name="Novak L.V.F."/>
            <person name="Treitli S.C."/>
            <person name="Pyrih J."/>
            <person name="Halakuc P."/>
            <person name="Pipaliya S.V."/>
            <person name="Vacek V."/>
            <person name="Brzon O."/>
            <person name="Soukal P."/>
            <person name="Eme L."/>
            <person name="Dacks J.B."/>
            <person name="Karnkowska A."/>
            <person name="Elias M."/>
            <person name="Hampl V."/>
        </authorList>
    </citation>
    <scope>NUCLEOTIDE SEQUENCE</scope>
    <source>
        <strain evidence="8">RCP-MX</strain>
    </source>
</reference>
<dbReference type="PANTHER" id="PTHR23410">
    <property type="entry name" value="RIBOSOMAL PROTEIN L5-RELATED"/>
    <property type="match status" value="1"/>
</dbReference>
<dbReference type="GO" id="GO:0005840">
    <property type="term" value="C:ribosome"/>
    <property type="evidence" value="ECO:0007669"/>
    <property type="project" value="UniProtKB-KW"/>
</dbReference>
<dbReference type="SUPFAM" id="SSF117281">
    <property type="entry name" value="Kelch motif"/>
    <property type="match status" value="1"/>
</dbReference>
<dbReference type="Gene3D" id="2.120.10.80">
    <property type="entry name" value="Kelch-type beta propeller"/>
    <property type="match status" value="1"/>
</dbReference>
<dbReference type="PRINTS" id="PR00058">
    <property type="entry name" value="RIBOSOMALL5"/>
</dbReference>
<dbReference type="CDD" id="cd00432">
    <property type="entry name" value="Ribosomal_L18_L5e"/>
    <property type="match status" value="1"/>
</dbReference>
<dbReference type="EMBL" id="JAPMOS010000026">
    <property type="protein sequence ID" value="KAJ4458739.1"/>
    <property type="molecule type" value="Genomic_DNA"/>
</dbReference>
<keyword evidence="4 8" id="KW-0689">Ribosomal protein</keyword>
<keyword evidence="9" id="KW-1185">Reference proteome</keyword>
<accession>A0ABQ8UHN3</accession>
<feature type="domain" description="Large ribosomal subunit protein uL18 C-terminal eukaryotes" evidence="7">
    <location>
        <begin position="400"/>
        <end position="465"/>
    </location>
</feature>
<evidence type="ECO:0000256" key="3">
    <source>
        <dbReference type="ARBA" id="ARBA00022490"/>
    </source>
</evidence>
<dbReference type="InterPro" id="IPR015915">
    <property type="entry name" value="Kelch-typ_b-propeller"/>
</dbReference>
<name>A0ABQ8UHN3_9EUKA</name>
<dbReference type="InterPro" id="IPR005485">
    <property type="entry name" value="Rbsml_uL18_euk_arch"/>
</dbReference>
<dbReference type="Gene3D" id="3.30.420.100">
    <property type="match status" value="1"/>
</dbReference>
<dbReference type="HAMAP" id="MF_01337_A">
    <property type="entry name" value="Ribosomal_uL18_A"/>
    <property type="match status" value="1"/>
</dbReference>
<dbReference type="Pfam" id="PF14204">
    <property type="entry name" value="Ribosomal_L18_c"/>
    <property type="match status" value="1"/>
</dbReference>
<feature type="region of interest" description="Disordered" evidence="6">
    <location>
        <begin position="412"/>
        <end position="435"/>
    </location>
</feature>
<evidence type="ECO:0000313" key="9">
    <source>
        <dbReference type="Proteomes" id="UP001141327"/>
    </source>
</evidence>
<sequence>MAVPHAFSTLVPVNDVAPPKRSMHSAVVYQKKIFVFGGEADGRLLADLWEYDFDRNIWDCVAIAGPQPACRSSHTAVVYRSHMYLFGGYGAKGALNDLYAYNFETRTWRQIVAQQPASEVPTPRRRHSAIVFEDQMYIFGGDDTSAGTSRLNDTYTFNFAMVFHKVVKSKAYFKRYQVQFRRRREGMTDYRARRRLVQQDKNKYNTPKYRLVVRMTNRDVICQIVYSRIVGDFVLCSAYSHELPRFGLPCGLTNYAACYATGLLLARRVLKNLHLDDKYPGVANVTGEISEVEAVEDGPRPFKAFLDIGLFRTTTGARIFAAMKGAADGGLNVPHNEKRLVGYKPKKGDQEAKFNPAILREHIFGVHVAKYMKKRAADKAESDKIHFAKYAAAKIDADKLEKLIKSVHEKIRANPDAKDTRPRKEKEAERKAKFGAMKAKFPRKAALTLLERKNRFRQKLAAILAKAAAQSE</sequence>
<comment type="subcellular location">
    <subcellularLocation>
        <location evidence="1">Cytoplasm</location>
    </subcellularLocation>
</comment>
<evidence type="ECO:0000259" key="7">
    <source>
        <dbReference type="Pfam" id="PF14204"/>
    </source>
</evidence>
<feature type="compositionally biased region" description="Basic and acidic residues" evidence="6">
    <location>
        <begin position="412"/>
        <end position="432"/>
    </location>
</feature>
<dbReference type="InterPro" id="IPR057268">
    <property type="entry name" value="Ribosomal_L18"/>
</dbReference>